<reference evidence="7 8" key="1">
    <citation type="submission" date="2017-06" db="EMBL/GenBank/DDBJ databases">
        <authorList>
            <person name="Kim H.J."/>
            <person name="Triplett B.A."/>
        </authorList>
    </citation>
    <scope>NUCLEOTIDE SEQUENCE [LARGE SCALE GENOMIC DNA]</scope>
    <source>
        <strain evidence="7">FRACA_ARgP5</strain>
    </source>
</reference>
<sequence length="606" mass="62847">MAVSDDRGWRGTASPPRTPVDPSADGAAGEEPYFIINTPSGPIAVSRPLAPTTSWGQVPGGSARDWPDFEDDFPAQPSDPRLTALFDLPGPDAGADPFDPVYQAGPAGLYDPAGLAGPSGWDAAGPGPGGSGPMRVSPPDGGALPFESVPPSTGQGTTAAGPVAPRPNAANAPDQDDWGDAEWEDDAWGASDPSPRGGRAATRRGRGRQQSGERGGAQRGGGRRGRAQRGGSQSEEEPPPADRYRAYLVSERESAAMYRELAEVSDGSQGEVLRQLADVEDEHAGHWESQLRAMGEPVPPARRQRRSLRLRIVIMLARWFSLSAVLPMLEAGERASAGRYDDEANAAPGMRLQERRHARMLAGMSVRRASRGGIGDGERWHHGDRSGALRAAVFGVNDGLVSNASLVLGFVGSGASSRAILLAGVAGLLAGAFSMGAGEFVSVSSQREMFAAEIRLEEQELRDFPAGEERELALLYQAKGLPKEQAEETARKIMENPETALDTLAREELGLDPDELGSPWATAASSAASFTAGAFVVVLPFLIGSGTGAAVVAVILAAIALAVVGGGLSLLAGDSPRRGATRQLVVGGLAAAAAFGIGGLLGVNVS</sequence>
<dbReference type="InterPro" id="IPR009078">
    <property type="entry name" value="Ferritin-like_SF"/>
</dbReference>
<feature type="compositionally biased region" description="Acidic residues" evidence="5">
    <location>
        <begin position="174"/>
        <end position="187"/>
    </location>
</feature>
<feature type="region of interest" description="Disordered" evidence="5">
    <location>
        <begin position="1"/>
        <end position="243"/>
    </location>
</feature>
<dbReference type="Pfam" id="PF01988">
    <property type="entry name" value="VIT1"/>
    <property type="match status" value="1"/>
</dbReference>
<feature type="compositionally biased region" description="Low complexity" evidence="5">
    <location>
        <begin position="116"/>
        <end position="125"/>
    </location>
</feature>
<accession>A0A2I2KVY5</accession>
<dbReference type="AlphaFoldDB" id="A0A2I2KVY5"/>
<evidence type="ECO:0000313" key="7">
    <source>
        <dbReference type="EMBL" id="SNQ49843.1"/>
    </source>
</evidence>
<dbReference type="GO" id="GO:0012505">
    <property type="term" value="C:endomembrane system"/>
    <property type="evidence" value="ECO:0007669"/>
    <property type="project" value="UniProtKB-SubCell"/>
</dbReference>
<dbReference type="GO" id="GO:0005384">
    <property type="term" value="F:manganese ion transmembrane transporter activity"/>
    <property type="evidence" value="ECO:0007669"/>
    <property type="project" value="InterPro"/>
</dbReference>
<feature type="transmembrane region" description="Helical" evidence="6">
    <location>
        <begin position="520"/>
        <end position="543"/>
    </location>
</feature>
<keyword evidence="4 6" id="KW-0472">Membrane</keyword>
<feature type="compositionally biased region" description="Low complexity" evidence="5">
    <location>
        <begin position="159"/>
        <end position="173"/>
    </location>
</feature>
<feature type="transmembrane region" description="Helical" evidence="6">
    <location>
        <begin position="419"/>
        <end position="441"/>
    </location>
</feature>
<evidence type="ECO:0000313" key="8">
    <source>
        <dbReference type="Proteomes" id="UP000234331"/>
    </source>
</evidence>
<comment type="subcellular location">
    <subcellularLocation>
        <location evidence="1">Endomembrane system</location>
        <topology evidence="1">Multi-pass membrane protein</topology>
    </subcellularLocation>
</comment>
<dbReference type="GO" id="GO:0030026">
    <property type="term" value="P:intracellular manganese ion homeostasis"/>
    <property type="evidence" value="ECO:0007669"/>
    <property type="project" value="InterPro"/>
</dbReference>
<protein>
    <recommendedName>
        <fullName evidence="9">Rubrerythrin diiron-binding domain-containing protein</fullName>
    </recommendedName>
</protein>
<dbReference type="InterPro" id="IPR008217">
    <property type="entry name" value="Ccc1_fam"/>
</dbReference>
<organism evidence="7 8">
    <name type="scientific">Frankia canadensis</name>
    <dbReference type="NCBI Taxonomy" id="1836972"/>
    <lineage>
        <taxon>Bacteria</taxon>
        <taxon>Bacillati</taxon>
        <taxon>Actinomycetota</taxon>
        <taxon>Actinomycetes</taxon>
        <taxon>Frankiales</taxon>
        <taxon>Frankiaceae</taxon>
        <taxon>Frankia</taxon>
    </lineage>
</organism>
<dbReference type="PANTHER" id="PTHR31851">
    <property type="entry name" value="FE(2+)/MN(2+) TRANSPORTER PCL1"/>
    <property type="match status" value="1"/>
</dbReference>
<proteinExistence type="predicted"/>
<evidence type="ECO:0000256" key="4">
    <source>
        <dbReference type="ARBA" id="ARBA00023136"/>
    </source>
</evidence>
<feature type="transmembrane region" description="Helical" evidence="6">
    <location>
        <begin position="584"/>
        <end position="603"/>
    </location>
</feature>
<name>A0A2I2KVY5_9ACTN</name>
<evidence type="ECO:0000256" key="6">
    <source>
        <dbReference type="SAM" id="Phobius"/>
    </source>
</evidence>
<dbReference type="EMBL" id="FZMO01000312">
    <property type="protein sequence ID" value="SNQ49843.1"/>
    <property type="molecule type" value="Genomic_DNA"/>
</dbReference>
<gene>
    <name evidence="7" type="ORF">FRACA_380034</name>
</gene>
<keyword evidence="3 6" id="KW-1133">Transmembrane helix</keyword>
<feature type="compositionally biased region" description="Low complexity" evidence="5">
    <location>
        <begin position="86"/>
        <end position="100"/>
    </location>
</feature>
<dbReference type="SUPFAM" id="SSF47240">
    <property type="entry name" value="Ferritin-like"/>
    <property type="match status" value="1"/>
</dbReference>
<evidence type="ECO:0000256" key="2">
    <source>
        <dbReference type="ARBA" id="ARBA00022692"/>
    </source>
</evidence>
<evidence type="ECO:0000256" key="5">
    <source>
        <dbReference type="SAM" id="MobiDB-lite"/>
    </source>
</evidence>
<evidence type="ECO:0000256" key="1">
    <source>
        <dbReference type="ARBA" id="ARBA00004127"/>
    </source>
</evidence>
<dbReference type="RefSeq" id="WP_243407801.1">
    <property type="nucleotide sequence ID" value="NZ_FZMO01000312.1"/>
</dbReference>
<keyword evidence="8" id="KW-1185">Reference proteome</keyword>
<evidence type="ECO:0008006" key="9">
    <source>
        <dbReference type="Google" id="ProtNLM"/>
    </source>
</evidence>
<dbReference type="Proteomes" id="UP000234331">
    <property type="component" value="Unassembled WGS sequence"/>
</dbReference>
<feature type="transmembrane region" description="Helical" evidence="6">
    <location>
        <begin position="549"/>
        <end position="572"/>
    </location>
</feature>
<evidence type="ECO:0000256" key="3">
    <source>
        <dbReference type="ARBA" id="ARBA00022989"/>
    </source>
</evidence>
<keyword evidence="2 6" id="KW-0812">Transmembrane</keyword>